<dbReference type="PANTHER" id="PTHR14715">
    <property type="entry name" value="FAM124 DOMAIN-CONTAINING PROTEIN-RELATED"/>
    <property type="match status" value="1"/>
</dbReference>
<evidence type="ECO:0000256" key="1">
    <source>
        <dbReference type="ARBA" id="ARBA00006440"/>
    </source>
</evidence>
<dbReference type="AlphaFoldDB" id="A0AAV3APS2"/>
<dbReference type="EMBL" id="DYDO01000004">
    <property type="protein sequence ID" value="DBA26012.1"/>
    <property type="molecule type" value="Genomic_DNA"/>
</dbReference>
<dbReference type="GO" id="GO:0005654">
    <property type="term" value="C:nucleoplasm"/>
    <property type="evidence" value="ECO:0007669"/>
    <property type="project" value="TreeGrafter"/>
</dbReference>
<dbReference type="InterPro" id="IPR046365">
    <property type="entry name" value="FAM124_dom"/>
</dbReference>
<reference evidence="3" key="1">
    <citation type="thesis" date="2020" institute="ProQuest LLC" country="789 East Eisenhower Parkway, Ann Arbor, MI, USA">
        <title>Comparative Genomics and Chromosome Evolution.</title>
        <authorList>
            <person name="Mudd A.B."/>
        </authorList>
    </citation>
    <scope>NUCLEOTIDE SEQUENCE</scope>
    <source>
        <strain evidence="3">1538</strain>
        <tissue evidence="3">Blood</tissue>
    </source>
</reference>
<comment type="similarity">
    <text evidence="1">Belongs to the FAM124 family.</text>
</comment>
<name>A0AAV3APS2_PYXAD</name>
<protein>
    <recommendedName>
        <fullName evidence="2">FAM124 domain-containing protein</fullName>
    </recommendedName>
</protein>
<dbReference type="PANTHER" id="PTHR14715:SF2">
    <property type="entry name" value="PROTEIN FAM124B"/>
    <property type="match status" value="1"/>
</dbReference>
<proteinExistence type="inferred from homology"/>
<evidence type="ECO:0000313" key="4">
    <source>
        <dbReference type="Proteomes" id="UP001181693"/>
    </source>
</evidence>
<accession>A0AAV3APS2</accession>
<dbReference type="Proteomes" id="UP001181693">
    <property type="component" value="Unassembled WGS sequence"/>
</dbReference>
<evidence type="ECO:0000259" key="2">
    <source>
        <dbReference type="Pfam" id="PF15067"/>
    </source>
</evidence>
<evidence type="ECO:0000313" key="3">
    <source>
        <dbReference type="EMBL" id="DBA26012.1"/>
    </source>
</evidence>
<gene>
    <name evidence="3" type="ORF">GDO54_010326</name>
</gene>
<keyword evidence="4" id="KW-1185">Reference proteome</keyword>
<dbReference type="Pfam" id="PF15067">
    <property type="entry name" value="FAM124"/>
    <property type="match status" value="1"/>
</dbReference>
<organism evidence="3 4">
    <name type="scientific">Pyxicephalus adspersus</name>
    <name type="common">African bullfrog</name>
    <dbReference type="NCBI Taxonomy" id="30357"/>
    <lineage>
        <taxon>Eukaryota</taxon>
        <taxon>Metazoa</taxon>
        <taxon>Chordata</taxon>
        <taxon>Craniata</taxon>
        <taxon>Vertebrata</taxon>
        <taxon>Euteleostomi</taxon>
        <taxon>Amphibia</taxon>
        <taxon>Batrachia</taxon>
        <taxon>Anura</taxon>
        <taxon>Neobatrachia</taxon>
        <taxon>Ranoidea</taxon>
        <taxon>Pyxicephalidae</taxon>
        <taxon>Pyxicephalinae</taxon>
        <taxon>Pyxicephalus</taxon>
    </lineage>
</organism>
<sequence length="421" mass="47988">MSYRQEMRLPFTVHLLVSKGDFATFHQAIERLLRGLYVDTPNFLVLEQGTPEPRYQCPKKRFEFPGISVTLFLREDLSEERISLLQSFFQLPPWDHINIDLNLEQSGSLIQNLDDFYCLDIHTPVWGIRRVHYGTEILRVTLYCSCDNYEDAVRLYETILGVEATSQKFGFCFFVLHSAKYISIQLSLKQLAPGVSVQVKDGCALQFTIQAIGQLVPLLPYPCVPISDTQWQTQDYDGNRILLLVADSSWVAPGDGTLTFQSQSNNFTAQLLSLTKPIKATQEENQTGLAQVKYLKPFQASCTTFNQKETYHIFTRGRIPNLDESETNVDTGHTVQNPRHQPFSVYRPSRVLQSIPTCEYNLWFPAGFKDVKHLAPTEGDSKFPPAVMQNKGVHISSKILHSGRSHGCHSNSKQLREEFFI</sequence>
<comment type="caution">
    <text evidence="3">The sequence shown here is derived from an EMBL/GenBank/DDBJ whole genome shotgun (WGS) entry which is preliminary data.</text>
</comment>
<dbReference type="InterPro" id="IPR029380">
    <property type="entry name" value="FAM124"/>
</dbReference>
<feature type="domain" description="FAM124" evidence="2">
    <location>
        <begin position="12"/>
        <end position="243"/>
    </location>
</feature>